<dbReference type="InterPro" id="IPR000014">
    <property type="entry name" value="PAS"/>
</dbReference>
<dbReference type="GO" id="GO:0003700">
    <property type="term" value="F:DNA-binding transcription factor activity"/>
    <property type="evidence" value="ECO:0007669"/>
    <property type="project" value="InterPro"/>
</dbReference>
<dbReference type="Gene3D" id="3.30.450.20">
    <property type="entry name" value="PAS domain"/>
    <property type="match status" value="1"/>
</dbReference>
<dbReference type="PANTHER" id="PTHR46796:SF13">
    <property type="entry name" value="HTH-TYPE TRANSCRIPTIONAL ACTIVATOR RHAS"/>
    <property type="match status" value="1"/>
</dbReference>
<dbReference type="EMBL" id="CP002810">
    <property type="protein sequence ID" value="AEG45157.1"/>
    <property type="molecule type" value="Genomic_DNA"/>
</dbReference>
<dbReference type="InterPro" id="IPR035965">
    <property type="entry name" value="PAS-like_dom_sf"/>
</dbReference>
<dbReference type="InterPro" id="IPR018062">
    <property type="entry name" value="HTH_AraC-typ_CS"/>
</dbReference>
<dbReference type="InterPro" id="IPR013656">
    <property type="entry name" value="PAS_4"/>
</dbReference>
<dbReference type="KEGG" id="iva:Isova_2446"/>
<keyword evidence="7" id="KW-1185">Reference proteome</keyword>
<dbReference type="InterPro" id="IPR020449">
    <property type="entry name" value="Tscrpt_reg_AraC-type_HTH"/>
</dbReference>
<name>F6FS60_ISOV2</name>
<dbReference type="Proteomes" id="UP000009236">
    <property type="component" value="Chromosome"/>
</dbReference>
<dbReference type="CDD" id="cd00130">
    <property type="entry name" value="PAS"/>
    <property type="match status" value="1"/>
</dbReference>
<keyword evidence="2" id="KW-0238">DNA-binding</keyword>
<dbReference type="Pfam" id="PF12833">
    <property type="entry name" value="HTH_18"/>
    <property type="match status" value="1"/>
</dbReference>
<accession>F6FS60</accession>
<evidence type="ECO:0000259" key="4">
    <source>
        <dbReference type="PROSITE" id="PS01124"/>
    </source>
</evidence>
<keyword evidence="1" id="KW-0805">Transcription regulation</keyword>
<dbReference type="Gene3D" id="1.10.10.60">
    <property type="entry name" value="Homeodomain-like"/>
    <property type="match status" value="1"/>
</dbReference>
<evidence type="ECO:0000313" key="7">
    <source>
        <dbReference type="Proteomes" id="UP000009236"/>
    </source>
</evidence>
<dbReference type="SUPFAM" id="SSF46689">
    <property type="entry name" value="Homeodomain-like"/>
    <property type="match status" value="1"/>
</dbReference>
<dbReference type="PANTHER" id="PTHR46796">
    <property type="entry name" value="HTH-TYPE TRANSCRIPTIONAL ACTIVATOR RHAS-RELATED"/>
    <property type="match status" value="1"/>
</dbReference>
<gene>
    <name evidence="6" type="ordered locus">Isova_2446</name>
</gene>
<dbReference type="PROSITE" id="PS01124">
    <property type="entry name" value="HTH_ARAC_FAMILY_2"/>
    <property type="match status" value="1"/>
</dbReference>
<feature type="domain" description="HTH araC/xylS-type" evidence="4">
    <location>
        <begin position="150"/>
        <end position="252"/>
    </location>
</feature>
<evidence type="ECO:0000256" key="2">
    <source>
        <dbReference type="ARBA" id="ARBA00023125"/>
    </source>
</evidence>
<evidence type="ECO:0000259" key="5">
    <source>
        <dbReference type="PROSITE" id="PS50113"/>
    </source>
</evidence>
<dbReference type="eggNOG" id="COG2207">
    <property type="taxonomic scope" value="Bacteria"/>
</dbReference>
<dbReference type="GO" id="GO:0043565">
    <property type="term" value="F:sequence-specific DNA binding"/>
    <property type="evidence" value="ECO:0007669"/>
    <property type="project" value="InterPro"/>
</dbReference>
<dbReference type="STRING" id="743718.Isova_2446"/>
<evidence type="ECO:0000313" key="6">
    <source>
        <dbReference type="EMBL" id="AEG45157.1"/>
    </source>
</evidence>
<proteinExistence type="predicted"/>
<dbReference type="SUPFAM" id="SSF55785">
    <property type="entry name" value="PYP-like sensor domain (PAS domain)"/>
    <property type="match status" value="1"/>
</dbReference>
<dbReference type="Pfam" id="PF08448">
    <property type="entry name" value="PAS_4"/>
    <property type="match status" value="1"/>
</dbReference>
<sequence>MGAVSDKTTWPEADALLAAMPPAMVALMDELSGVMFCAKDTTGRYVLVNQVFVRRTNESSRRAVIGRRAGDLFVPELAERYTTQDDEVLRTGRPLRNELELIRHVGGVPGWFLTSKLPVHDGEGRVVGIVSVSQDLREDDADDAAMDAMARLVAEVERHLDTSPGVSLTVADLARMAGCTTAVLDRRVRRVFGLTPRQLVLRARVDRAAHLLSSTATPIAEIASVTGFYDQAAFTRTFARLTGETPSSFRRRARRA</sequence>
<dbReference type="PROSITE" id="PS00041">
    <property type="entry name" value="HTH_ARAC_FAMILY_1"/>
    <property type="match status" value="1"/>
</dbReference>
<dbReference type="InterPro" id="IPR018060">
    <property type="entry name" value="HTH_AraC"/>
</dbReference>
<evidence type="ECO:0000256" key="3">
    <source>
        <dbReference type="ARBA" id="ARBA00023163"/>
    </source>
</evidence>
<dbReference type="InterPro" id="IPR009057">
    <property type="entry name" value="Homeodomain-like_sf"/>
</dbReference>
<dbReference type="InterPro" id="IPR050204">
    <property type="entry name" value="AraC_XylS_family_regulators"/>
</dbReference>
<keyword evidence="3" id="KW-0804">Transcription</keyword>
<dbReference type="RefSeq" id="WP_013839548.1">
    <property type="nucleotide sequence ID" value="NC_015588.1"/>
</dbReference>
<dbReference type="AlphaFoldDB" id="F6FS60"/>
<protein>
    <submittedName>
        <fullName evidence="6">Transcriptional regulator with PAS/PAC sensors, AraC family</fullName>
    </submittedName>
</protein>
<dbReference type="SMART" id="SM00342">
    <property type="entry name" value="HTH_ARAC"/>
    <property type="match status" value="1"/>
</dbReference>
<feature type="domain" description="PAC" evidence="5">
    <location>
        <begin position="95"/>
        <end position="148"/>
    </location>
</feature>
<evidence type="ECO:0000256" key="1">
    <source>
        <dbReference type="ARBA" id="ARBA00023015"/>
    </source>
</evidence>
<dbReference type="PRINTS" id="PR00032">
    <property type="entry name" value="HTHARAC"/>
</dbReference>
<reference evidence="6 7" key="1">
    <citation type="submission" date="2011-05" db="EMBL/GenBank/DDBJ databases">
        <title>Complete sequence of Isoptericola variabilis 225.</title>
        <authorList>
            <consortium name="US DOE Joint Genome Institute"/>
            <person name="Lucas S."/>
            <person name="Han J."/>
            <person name="Lapidus A."/>
            <person name="Cheng J.-F."/>
            <person name="Goodwin L."/>
            <person name="Pitluck S."/>
            <person name="Peters L."/>
            <person name="Mikhailova N."/>
            <person name="Zeytun A."/>
            <person name="Han C."/>
            <person name="Tapia R."/>
            <person name="Land M."/>
            <person name="Hauser L."/>
            <person name="Kyrpides N."/>
            <person name="Ivanova N."/>
            <person name="Pagani I."/>
            <person name="Siebers A."/>
            <person name="Allgaier M."/>
            <person name="Thelen M."/>
            <person name="Hugenholtz P."/>
            <person name="Gladden J."/>
            <person name="Woyke T."/>
        </authorList>
    </citation>
    <scope>NUCLEOTIDE SEQUENCE [LARGE SCALE GENOMIC DNA]</scope>
    <source>
        <strain evidence="7">225</strain>
    </source>
</reference>
<dbReference type="PROSITE" id="PS50113">
    <property type="entry name" value="PAC"/>
    <property type="match status" value="1"/>
</dbReference>
<organism evidence="7">
    <name type="scientific">Isoptericola variabilis (strain 225)</name>
    <dbReference type="NCBI Taxonomy" id="743718"/>
    <lineage>
        <taxon>Bacteria</taxon>
        <taxon>Bacillati</taxon>
        <taxon>Actinomycetota</taxon>
        <taxon>Actinomycetes</taxon>
        <taxon>Micrococcales</taxon>
        <taxon>Promicromonosporaceae</taxon>
        <taxon>Isoptericola</taxon>
    </lineage>
</organism>
<dbReference type="HOGENOM" id="CLU_077604_0_0_11"/>
<dbReference type="InterPro" id="IPR000700">
    <property type="entry name" value="PAS-assoc_C"/>
</dbReference>